<evidence type="ECO:0000256" key="1">
    <source>
        <dbReference type="ARBA" id="ARBA00004123"/>
    </source>
</evidence>
<feature type="repeat" description="ANK" evidence="8">
    <location>
        <begin position="1355"/>
        <end position="1387"/>
    </location>
</feature>
<feature type="compositionally biased region" description="Polar residues" evidence="9">
    <location>
        <begin position="597"/>
        <end position="621"/>
    </location>
</feature>
<dbReference type="GO" id="GO:0003714">
    <property type="term" value="F:transcription corepressor activity"/>
    <property type="evidence" value="ECO:0007669"/>
    <property type="project" value="TreeGrafter"/>
</dbReference>
<dbReference type="Proteomes" id="UP000752171">
    <property type="component" value="Unassembled WGS sequence"/>
</dbReference>
<feature type="compositionally biased region" description="Polar residues" evidence="9">
    <location>
        <begin position="1187"/>
        <end position="1200"/>
    </location>
</feature>
<evidence type="ECO:0000256" key="8">
    <source>
        <dbReference type="PROSITE-ProRule" id="PRU00023"/>
    </source>
</evidence>
<evidence type="ECO:0000313" key="12">
    <source>
        <dbReference type="Proteomes" id="UP000752171"/>
    </source>
</evidence>
<feature type="compositionally biased region" description="Low complexity" evidence="9">
    <location>
        <begin position="1095"/>
        <end position="1106"/>
    </location>
</feature>
<dbReference type="InterPro" id="IPR036770">
    <property type="entry name" value="Ankyrin_rpt-contain_sf"/>
</dbReference>
<feature type="compositionally biased region" description="Polar residues" evidence="9">
    <location>
        <begin position="1020"/>
        <end position="1031"/>
    </location>
</feature>
<feature type="region of interest" description="Disordered" evidence="9">
    <location>
        <begin position="248"/>
        <end position="306"/>
    </location>
</feature>
<keyword evidence="6" id="KW-0539">Nucleus</keyword>
<keyword evidence="3" id="KW-0597">Phosphoprotein</keyword>
<feature type="region of interest" description="Disordered" evidence="9">
    <location>
        <begin position="577"/>
        <end position="627"/>
    </location>
</feature>
<dbReference type="PANTHER" id="PTHR24117">
    <property type="entry name" value="AGAP007537-PB"/>
    <property type="match status" value="1"/>
</dbReference>
<feature type="compositionally biased region" description="Polar residues" evidence="9">
    <location>
        <begin position="18"/>
        <end position="38"/>
    </location>
</feature>
<feature type="compositionally biased region" description="Basic residues" evidence="9">
    <location>
        <begin position="1138"/>
        <end position="1148"/>
    </location>
</feature>
<dbReference type="SMART" id="SM00248">
    <property type="entry name" value="ANK"/>
    <property type="match status" value="3"/>
</dbReference>
<feature type="region of interest" description="Disordered" evidence="9">
    <location>
        <begin position="352"/>
        <end position="417"/>
    </location>
</feature>
<feature type="compositionally biased region" description="Basic and acidic residues" evidence="9">
    <location>
        <begin position="843"/>
        <end position="855"/>
    </location>
</feature>
<feature type="compositionally biased region" description="Basic and acidic residues" evidence="9">
    <location>
        <begin position="720"/>
        <end position="731"/>
    </location>
</feature>
<evidence type="ECO:0000256" key="7">
    <source>
        <dbReference type="ARBA" id="ARBA00034703"/>
    </source>
</evidence>
<comment type="similarity">
    <text evidence="7">Belongs to the BCOR family.</text>
</comment>
<evidence type="ECO:0000256" key="6">
    <source>
        <dbReference type="ARBA" id="ARBA00023242"/>
    </source>
</evidence>
<keyword evidence="8" id="KW-0040">ANK repeat</keyword>
<evidence type="ECO:0000313" key="11">
    <source>
        <dbReference type="EMBL" id="KAG9272747.1"/>
    </source>
</evidence>
<feature type="compositionally biased region" description="Basic and acidic residues" evidence="9">
    <location>
        <begin position="1118"/>
        <end position="1131"/>
    </location>
</feature>
<dbReference type="PANTHER" id="PTHR24117:SF6">
    <property type="entry name" value="BCL-6 COREPRESSOR-LIKE PROTEIN 1"/>
    <property type="match status" value="1"/>
</dbReference>
<feature type="compositionally biased region" description="Polar residues" evidence="9">
    <location>
        <begin position="48"/>
        <end position="59"/>
    </location>
</feature>
<accession>A0A8T2LPH9</accession>
<sequence>MQVDPSPMNVGDGGPVSRESSAPAQASESMVGNPQQTLPPELRGDVPHSQQNKLRTSTDCKAPGVCSEAGKASKASNSNHCPEVPPSQPHNNAPVFSTDPLSTPLPDRTEVPKAKADGAGIYSTHHWPCGKKVGVEDSVNSVHGGITANKKTPQSPSHTPPVISLPPGFQCSTLFKTGQPVAFLPSPNFSSSPLCKITLPPGLGQIAALREATASQFQKDCAAPSSGSSMPPRLKTYPSYHFSVGRSLASDKKPLSPASKGRSDSLSNAAKGCKSVGEHKSTVPSASNPAIVPPVQQSSQSSAPPTRYTISPTAAICCSSALANISTQSRLLSLVEKCPSYRGVEKTMAFLKPKTSTSSAEEHNTPCSPEERDVPLDLSSKSKRQKSIRDAQNASTASEHHPAEPHHHQKNMHTSKRPQTATFGTANAYSLLPDTQRNGAAPQRSSSKLSNHHSLEPSASWGKGSSPCSLNSLPGTYVGVASPILASTLRSKDGKSAAFVDDLQTFAKQETISIIDQGEQLVSRGKKAAPSSAGKGNQLNKGTKHSAHSASASSLGSPEHLSTPLFVTANSELRSSRKSSLGGKAGIPYTPPVIKPSWQQQPNVHTQETSTQKQLSQTQPPSKAVRSNMACETPLFHSSDLSPTKLVDDKWEKAKSPLSNLESIVKQKALETTALTAENYCNLTSAGSRKPEVLNLLNRCQNPPLLPNVTTSFTPSRVSEPQDSRSDRISPPKEVIPPVNRPEATTTSIVPKEKKRDKPTKQTEHVTGDSSSQKSKPSTPKKKCASGIKAGKKDNKLVQSLDQDLIKKEPTAQTESSTPSKLEGIALSDLHPQTETVTEAEDENKTNSAKEESPSKGKVPITKQKRAKKLAKEKMSPANEKTPKKTATLMKKQQEKESATVAQGSTSKKQKKDVSSPEEKSPQKVEKSPIKVEKSPQKVEKCPNKVEKSPIKVEKSQIKAEKSQQKLEKIPLKVEKSPVKVENSPQKEESTCSSPEPVRKIRKGKSSAVKKERPVPNKSGFESSPVDSTQCDQREEDPSTLSSPVRPSKDSQESQVEASPRLRRGRRRTDEALLKDWSFASPPTPPPPDPPASPTSPSHTATVTPLRRPRGRPRLNRRRDESDASKGRAADGGDSASAKKRKRCRNRKYQNGEYITEKDKPAEGEKEERLGEDEESTDEKSDLYPSLSATLTCETPSSDLSPRRSLYTRSGTTRRQESPPTPEFNDKPPGKRKFKSKHLCDTEEQKKLKTKRSYLGKRCSSLSADEESPVAKKPPAPFAVPKGPSSPVLKRKGPGRSGTPESTPSRPVPPEVRRLIVNKNAGETLLQRAARLGYQEVVLYCLEKDVREVNRRDNAGYTALHEACARGWTHIVQVLLKHGADVNCSAQDGTRPIHDAVAADNLASVWMLLNHGADPTLATYSGQTAVKLAQSPSMKTFLKEYFTDLEGRTDQDPSLQWDFYSSSVFETEQEACWDFLLSQPEEQDGEESREQGKERDSDSDCLMFEFSSEPLLPCYHVQVSLTQGFCNWFLLADVLKRLKVSARIFRARYPQFEVASIAKAELWKQMTVSQTCLAPEDLRPAEEEEQEEEEAVELVRCVPELQGLLGSSIQLLREDEDERTETTEMTETPARLCSR</sequence>
<feature type="compositionally biased region" description="Basic and acidic residues" evidence="9">
    <location>
        <begin position="1155"/>
        <end position="1169"/>
    </location>
</feature>
<evidence type="ECO:0000256" key="5">
    <source>
        <dbReference type="ARBA" id="ARBA00022843"/>
    </source>
</evidence>
<dbReference type="FunFam" id="1.25.40.20:FF:000032">
    <property type="entry name" value="BCL-6 corepressor isoform X1"/>
    <property type="match status" value="1"/>
</dbReference>
<feature type="compositionally biased region" description="Polar residues" evidence="9">
    <location>
        <begin position="708"/>
        <end position="719"/>
    </location>
</feature>
<feature type="compositionally biased region" description="Basic and acidic residues" evidence="9">
    <location>
        <begin position="751"/>
        <end position="767"/>
    </location>
</feature>
<evidence type="ECO:0000256" key="4">
    <source>
        <dbReference type="ARBA" id="ARBA00022737"/>
    </source>
</evidence>
<dbReference type="PROSITE" id="PS50297">
    <property type="entry name" value="ANK_REP_REGION"/>
    <property type="match status" value="2"/>
</dbReference>
<dbReference type="SUPFAM" id="SSF48403">
    <property type="entry name" value="Ankyrin repeat"/>
    <property type="match status" value="1"/>
</dbReference>
<feature type="region of interest" description="Disordered" evidence="9">
    <location>
        <begin position="433"/>
        <end position="467"/>
    </location>
</feature>
<feature type="compositionally biased region" description="Basic and acidic residues" evidence="9">
    <location>
        <begin position="360"/>
        <end position="375"/>
    </location>
</feature>
<keyword evidence="2" id="KW-1017">Isopeptide bond</keyword>
<dbReference type="Pfam" id="PF16553">
    <property type="entry name" value="PUFD"/>
    <property type="match status" value="1"/>
</dbReference>
<dbReference type="Gene3D" id="1.25.40.20">
    <property type="entry name" value="Ankyrin repeat-containing domain"/>
    <property type="match status" value="1"/>
</dbReference>
<dbReference type="PROSITE" id="PS50088">
    <property type="entry name" value="ANK_REPEAT"/>
    <property type="match status" value="2"/>
</dbReference>
<feature type="region of interest" description="Disordered" evidence="9">
    <location>
        <begin position="1"/>
        <end position="112"/>
    </location>
</feature>
<feature type="region of interest" description="Disordered" evidence="9">
    <location>
        <begin position="523"/>
        <end position="561"/>
    </location>
</feature>
<keyword evidence="5" id="KW-0832">Ubl conjugation</keyword>
<feature type="compositionally biased region" description="Low complexity" evidence="9">
    <location>
        <begin position="289"/>
        <end position="305"/>
    </location>
</feature>
<feature type="domain" description="BCL-6 corepressor PCGF1 binding" evidence="10">
    <location>
        <begin position="1499"/>
        <end position="1614"/>
    </location>
</feature>
<dbReference type="Pfam" id="PF12796">
    <property type="entry name" value="Ank_2"/>
    <property type="match status" value="1"/>
</dbReference>
<comment type="caution">
    <text evidence="11">The sequence shown here is derived from an EMBL/GenBank/DDBJ whole genome shotgun (WGS) entry which is preliminary data.</text>
</comment>
<dbReference type="Gene3D" id="3.10.260.40">
    <property type="entry name" value="BCL-6 corepressor, PCGF1 binding domain"/>
    <property type="match status" value="1"/>
</dbReference>
<organism evidence="11 12">
    <name type="scientific">Astyanax mexicanus</name>
    <name type="common">Blind cave fish</name>
    <name type="synonym">Astyanax fasciatus mexicanus</name>
    <dbReference type="NCBI Taxonomy" id="7994"/>
    <lineage>
        <taxon>Eukaryota</taxon>
        <taxon>Metazoa</taxon>
        <taxon>Chordata</taxon>
        <taxon>Craniata</taxon>
        <taxon>Vertebrata</taxon>
        <taxon>Euteleostomi</taxon>
        <taxon>Actinopterygii</taxon>
        <taxon>Neopterygii</taxon>
        <taxon>Teleostei</taxon>
        <taxon>Ostariophysi</taxon>
        <taxon>Characiformes</taxon>
        <taxon>Characoidei</taxon>
        <taxon>Acestrorhamphidae</taxon>
        <taxon>Acestrorhamphinae</taxon>
        <taxon>Astyanax</taxon>
    </lineage>
</organism>
<gene>
    <name evidence="11" type="primary">BCOR</name>
    <name evidence="11" type="ORF">AMEX_G13768</name>
</gene>
<feature type="compositionally biased region" description="Polar residues" evidence="9">
    <location>
        <begin position="433"/>
        <end position="449"/>
    </location>
</feature>
<feature type="region of interest" description="Disordered" evidence="9">
    <location>
        <begin position="1613"/>
        <end position="1635"/>
    </location>
</feature>
<dbReference type="InterPro" id="IPR038227">
    <property type="entry name" value="PUFD_som_sf"/>
</dbReference>
<feature type="compositionally biased region" description="Polar residues" evidence="9">
    <location>
        <begin position="811"/>
        <end position="820"/>
    </location>
</feature>
<feature type="region of interest" description="Disordered" evidence="9">
    <location>
        <begin position="703"/>
        <end position="1311"/>
    </location>
</feature>
<feature type="compositionally biased region" description="Basic residues" evidence="9">
    <location>
        <begin position="1107"/>
        <end position="1117"/>
    </location>
</feature>
<name>A0A8T2LPH9_ASTMX</name>
<dbReference type="PRINTS" id="PR01415">
    <property type="entry name" value="ANKYRIN"/>
</dbReference>
<comment type="subcellular location">
    <subcellularLocation>
        <location evidence="1">Nucleus</location>
    </subcellularLocation>
</comment>
<feature type="compositionally biased region" description="Basic residues" evidence="9">
    <location>
        <begin position="407"/>
        <end position="416"/>
    </location>
</feature>
<dbReference type="InterPro" id="IPR002110">
    <property type="entry name" value="Ankyrin_rpt"/>
</dbReference>
<dbReference type="InterPro" id="IPR032365">
    <property type="entry name" value="PUFD"/>
</dbReference>
<feature type="repeat" description="ANK" evidence="8">
    <location>
        <begin position="1388"/>
        <end position="1420"/>
    </location>
</feature>
<dbReference type="OrthoDB" id="3666223at2759"/>
<dbReference type="EMBL" id="JAICCE010000010">
    <property type="protein sequence ID" value="KAG9272747.1"/>
    <property type="molecule type" value="Genomic_DNA"/>
</dbReference>
<evidence type="ECO:0000256" key="3">
    <source>
        <dbReference type="ARBA" id="ARBA00022553"/>
    </source>
</evidence>
<dbReference type="GO" id="GO:0005634">
    <property type="term" value="C:nucleus"/>
    <property type="evidence" value="ECO:0007669"/>
    <property type="project" value="UniProtKB-SubCell"/>
</dbReference>
<dbReference type="GO" id="GO:0000122">
    <property type="term" value="P:negative regulation of transcription by RNA polymerase II"/>
    <property type="evidence" value="ECO:0007669"/>
    <property type="project" value="TreeGrafter"/>
</dbReference>
<proteinExistence type="inferred from homology"/>
<reference evidence="11 12" key="1">
    <citation type="submission" date="2021-07" db="EMBL/GenBank/DDBJ databases">
        <authorList>
            <person name="Imarazene B."/>
            <person name="Zahm M."/>
            <person name="Klopp C."/>
            <person name="Cabau C."/>
            <person name="Beille S."/>
            <person name="Jouanno E."/>
            <person name="Castinel A."/>
            <person name="Lluch J."/>
            <person name="Gil L."/>
            <person name="Kuchtly C."/>
            <person name="Lopez Roques C."/>
            <person name="Donnadieu C."/>
            <person name="Parrinello H."/>
            <person name="Journot L."/>
            <person name="Du K."/>
            <person name="Schartl M."/>
            <person name="Retaux S."/>
            <person name="Guiguen Y."/>
        </authorList>
    </citation>
    <scope>NUCLEOTIDE SEQUENCE [LARGE SCALE GENOMIC DNA]</scope>
    <source>
        <strain evidence="11">Pach_M1</strain>
        <tissue evidence="11">Testis</tissue>
    </source>
</reference>
<evidence type="ECO:0000259" key="10">
    <source>
        <dbReference type="Pfam" id="PF16553"/>
    </source>
</evidence>
<feature type="compositionally biased region" description="Basic and acidic residues" evidence="9">
    <location>
        <begin position="912"/>
        <end position="990"/>
    </location>
</feature>
<feature type="compositionally biased region" description="Polar residues" evidence="9">
    <location>
        <begin position="89"/>
        <end position="101"/>
    </location>
</feature>
<dbReference type="InterPro" id="IPR047144">
    <property type="entry name" value="BCOR-like"/>
</dbReference>
<feature type="compositionally biased region" description="Basic and acidic residues" evidence="9">
    <location>
        <begin position="1238"/>
        <end position="1247"/>
    </location>
</feature>
<keyword evidence="4" id="KW-0677">Repeat</keyword>
<protein>
    <submittedName>
        <fullName evidence="11">BCL-6 corepressor-like protein 1</fullName>
    </submittedName>
</protein>
<feature type="compositionally biased region" description="Pro residues" evidence="9">
    <location>
        <begin position="1082"/>
        <end position="1094"/>
    </location>
</feature>
<evidence type="ECO:0000256" key="9">
    <source>
        <dbReference type="SAM" id="MobiDB-lite"/>
    </source>
</evidence>
<evidence type="ECO:0000256" key="2">
    <source>
        <dbReference type="ARBA" id="ARBA00022499"/>
    </source>
</evidence>